<dbReference type="SUPFAM" id="SSF52218">
    <property type="entry name" value="Flavoproteins"/>
    <property type="match status" value="1"/>
</dbReference>
<dbReference type="InterPro" id="IPR005025">
    <property type="entry name" value="FMN_Rdtase-like_dom"/>
</dbReference>
<comment type="caution">
    <text evidence="2">The sequence shown here is derived from an EMBL/GenBank/DDBJ whole genome shotgun (WGS) entry which is preliminary data.</text>
</comment>
<dbReference type="Proteomes" id="UP000623681">
    <property type="component" value="Unassembled WGS sequence"/>
</dbReference>
<evidence type="ECO:0000259" key="1">
    <source>
        <dbReference type="Pfam" id="PF03358"/>
    </source>
</evidence>
<dbReference type="Pfam" id="PF03358">
    <property type="entry name" value="FMN_red"/>
    <property type="match status" value="1"/>
</dbReference>
<gene>
    <name evidence="2" type="ORF">JK634_16000</name>
</gene>
<dbReference type="RefSeq" id="WP_202768734.1">
    <property type="nucleotide sequence ID" value="NZ_JAESWA010000023.1"/>
</dbReference>
<dbReference type="AlphaFoldDB" id="A0A937FJA8"/>
<dbReference type="Gene3D" id="3.40.50.360">
    <property type="match status" value="1"/>
</dbReference>
<evidence type="ECO:0000313" key="3">
    <source>
        <dbReference type="Proteomes" id="UP000623681"/>
    </source>
</evidence>
<dbReference type="GO" id="GO:0016491">
    <property type="term" value="F:oxidoreductase activity"/>
    <property type="evidence" value="ECO:0007669"/>
    <property type="project" value="InterPro"/>
</dbReference>
<keyword evidence="3" id="KW-1185">Reference proteome</keyword>
<feature type="domain" description="NADPH-dependent FMN reductase-like" evidence="1">
    <location>
        <begin position="1"/>
        <end position="102"/>
    </location>
</feature>
<dbReference type="PANTHER" id="PTHR43741">
    <property type="entry name" value="FMN-DEPENDENT NADH-AZOREDUCTASE 1"/>
    <property type="match status" value="1"/>
</dbReference>
<sequence>MNILLVSDGEATSSVGEKLQEELLKKLNESNYSYKYYNVKDEKMNKCVGCFNCWLRTPGLCVFDDITRDISRDEINSDLYIVLSEIKYGSYSPKIKRVLDRGICKILPFFKDVNGEMHHAPRYEKYPELVFVGYGRDISVNEEETFKGLNQANAINFQKDNAESYVCRDVAEIENLVNSILSYIKVMGGER</sequence>
<evidence type="ECO:0000313" key="2">
    <source>
        <dbReference type="EMBL" id="MBL4933318.1"/>
    </source>
</evidence>
<name>A0A937FJA8_9CLOT</name>
<reference evidence="2" key="1">
    <citation type="submission" date="2021-01" db="EMBL/GenBank/DDBJ databases">
        <title>Genome public.</title>
        <authorList>
            <person name="Liu C."/>
            <person name="Sun Q."/>
        </authorList>
    </citation>
    <scope>NUCLEOTIDE SEQUENCE</scope>
    <source>
        <strain evidence="2">YIM B02565</strain>
    </source>
</reference>
<proteinExistence type="predicted"/>
<dbReference type="EMBL" id="JAESWA010000023">
    <property type="protein sequence ID" value="MBL4933318.1"/>
    <property type="molecule type" value="Genomic_DNA"/>
</dbReference>
<dbReference type="PANTHER" id="PTHR43741:SF3">
    <property type="entry name" value="NADPH-DEPENDENT FMN REDUCTASE-LIKE DOMAIN-CONTAINING PROTEIN"/>
    <property type="match status" value="1"/>
</dbReference>
<dbReference type="InterPro" id="IPR050104">
    <property type="entry name" value="FMN-dep_NADH:Q_OxRdtase_AzoR1"/>
</dbReference>
<protein>
    <submittedName>
        <fullName evidence="2">Flavodoxin family protein</fullName>
    </submittedName>
</protein>
<dbReference type="InterPro" id="IPR029039">
    <property type="entry name" value="Flavoprotein-like_sf"/>
</dbReference>
<organism evidence="2 3">
    <name type="scientific">Clostridium paridis</name>
    <dbReference type="NCBI Taxonomy" id="2803863"/>
    <lineage>
        <taxon>Bacteria</taxon>
        <taxon>Bacillati</taxon>
        <taxon>Bacillota</taxon>
        <taxon>Clostridia</taxon>
        <taxon>Eubacteriales</taxon>
        <taxon>Clostridiaceae</taxon>
        <taxon>Clostridium</taxon>
    </lineage>
</organism>
<accession>A0A937FJA8</accession>